<dbReference type="SUPFAM" id="SSF50729">
    <property type="entry name" value="PH domain-like"/>
    <property type="match status" value="1"/>
</dbReference>
<evidence type="ECO:0000259" key="3">
    <source>
        <dbReference type="PROSITE" id="PS50003"/>
    </source>
</evidence>
<feature type="compositionally biased region" description="Low complexity" evidence="2">
    <location>
        <begin position="754"/>
        <end position="772"/>
    </location>
</feature>
<keyword evidence="4" id="KW-1185">Reference proteome</keyword>
<accession>A0A0N4ZEF9</accession>
<dbReference type="GO" id="GO:0005886">
    <property type="term" value="C:plasma membrane"/>
    <property type="evidence" value="ECO:0007669"/>
    <property type="project" value="TreeGrafter"/>
</dbReference>
<keyword evidence="1" id="KW-0677">Repeat</keyword>
<feature type="compositionally biased region" description="Polar residues" evidence="2">
    <location>
        <begin position="878"/>
        <end position="891"/>
    </location>
</feature>
<dbReference type="AlphaFoldDB" id="A0A0N4ZEF9"/>
<feature type="compositionally biased region" description="Polar residues" evidence="2">
    <location>
        <begin position="798"/>
        <end position="820"/>
    </location>
</feature>
<evidence type="ECO:0000256" key="2">
    <source>
        <dbReference type="SAM" id="MobiDB-lite"/>
    </source>
</evidence>
<organism evidence="4 5">
    <name type="scientific">Parastrongyloides trichosuri</name>
    <name type="common">Possum-specific nematode worm</name>
    <dbReference type="NCBI Taxonomy" id="131310"/>
    <lineage>
        <taxon>Eukaryota</taxon>
        <taxon>Metazoa</taxon>
        <taxon>Ecdysozoa</taxon>
        <taxon>Nematoda</taxon>
        <taxon>Chromadorea</taxon>
        <taxon>Rhabditida</taxon>
        <taxon>Tylenchina</taxon>
        <taxon>Panagrolaimomorpha</taxon>
        <taxon>Strongyloidoidea</taxon>
        <taxon>Strongyloididae</taxon>
        <taxon>Parastrongyloides</taxon>
    </lineage>
</organism>
<dbReference type="GO" id="GO:0008286">
    <property type="term" value="P:insulin receptor signaling pathway"/>
    <property type="evidence" value="ECO:0007669"/>
    <property type="project" value="InterPro"/>
</dbReference>
<reference evidence="5" key="1">
    <citation type="submission" date="2017-02" db="UniProtKB">
        <authorList>
            <consortium name="WormBaseParasite"/>
        </authorList>
    </citation>
    <scope>IDENTIFICATION</scope>
</reference>
<dbReference type="SMART" id="SM00233">
    <property type="entry name" value="PH"/>
    <property type="match status" value="1"/>
</dbReference>
<name>A0A0N4ZEF9_PARTI</name>
<feature type="region of interest" description="Disordered" evidence="2">
    <location>
        <begin position="878"/>
        <end position="932"/>
    </location>
</feature>
<dbReference type="WBParaSite" id="PTRK_0000605800.1">
    <property type="protein sequence ID" value="PTRK_0000605800.1"/>
    <property type="gene ID" value="PTRK_0000605800"/>
</dbReference>
<dbReference type="Gene3D" id="2.30.29.30">
    <property type="entry name" value="Pleckstrin-homology domain (PH domain)/Phosphotyrosine-binding domain (PTB)"/>
    <property type="match status" value="2"/>
</dbReference>
<dbReference type="PROSITE" id="PS50003">
    <property type="entry name" value="PH_DOMAIN"/>
    <property type="match status" value="1"/>
</dbReference>
<feature type="region of interest" description="Disordered" evidence="2">
    <location>
        <begin position="796"/>
        <end position="839"/>
    </location>
</feature>
<sequence>MSSDEQQEVSPKMRKKSVNRGGIVTIHGYNIFKCFMRKVMTYIELSNDALDIYESEKMWRKKKSPKITIQLSHVFNVSNHWDPKLKECINITTPDDIYLIKFDNDNEINEWLDELKDRILAARACEFQRPFFSEQFFEAVWEGVIVENPKVKRKMTKYDKVPNICAKSTELNNRVIRLCYYPHSVIVCNRGIIPIAEDLPESEFPPFPKSQFIEIEKIYLSNYGSQENYVILRMGRSSTYGCCEIWIKMESTMIAQNAHNKLSTIIERQKEKRNFILHGSPNSEMEKNYQMLTKNENYAADEEAEHRARFDSFDGNIEMYSAYQKLRRNKIREEGHNNNSNYQLNTIVSNSGTDKLKNVTGCNENISDVIKSPTENERKFSGLRMFNPLSLIKDRTFSIKSKSNNKNKSKDDSNNVDSSNKKTIPSNDDYQPPLPFNTWQTQISQISQKSMKMFDDTETEDSGGTLKFVEQDEILSTKSGETINQDSIINNNVDNNKNGRKIDYDYASMNPTIIDTSNNIIKEEDEKDDECRCNENPSPGECYNNGIQTDSSMSCQSSICSVLEHDDEEVLSHLSSVSSKRPNDFLHTTNDDLRSALGRRIYFDSENEYTHMESNPSYNSPTHLSVPNSFDHHEEHKNFNYDSSDSCYSSIQATNSGRSHGTRTDSFSTNIHSRTSTMSSSASGYCSKHPTFHPALNNRKNTIHGGGCFSNRNKQVSAILESDSVSGESCDNDLTSEARKRAFSLGSKNLLNSKFCNKNNNNPLNTKKTSTLGSQNSPRNLTSNFLENYHGKGLLPIKNSQSSGDVQSNVKINTSTNSLKSNRSGSINSTTSSVSSKTAGVVEQKDNEYFMEMDFRGFLTGGFLGGLGDNFYRSPNSPIDSCSHSRTPSNTMRDRKASNGSKGSTGTSIDGKTRTRKTSTVKPTPFNGSTKSVNKIKKFDFDNITSAMQEVKCFIDSPTPVNGTTPITKKTTSNDSKKEGNTKKVQRKTSTISSSGTIIENNHKERKVSIHNQQKIIVKSIINDSPTITQAQNPIKSQGDYILCAPAPN</sequence>
<protein>
    <submittedName>
        <fullName evidence="5">PH domain-containing protein</fullName>
    </submittedName>
</protein>
<evidence type="ECO:0000313" key="4">
    <source>
        <dbReference type="Proteomes" id="UP000038045"/>
    </source>
</evidence>
<dbReference type="GO" id="GO:0005158">
    <property type="term" value="F:insulin receptor binding"/>
    <property type="evidence" value="ECO:0007669"/>
    <property type="project" value="InterPro"/>
</dbReference>
<dbReference type="InterPro" id="IPR011993">
    <property type="entry name" value="PH-like_dom_sf"/>
</dbReference>
<dbReference type="InterPro" id="IPR039011">
    <property type="entry name" value="IRS"/>
</dbReference>
<dbReference type="GO" id="GO:0043548">
    <property type="term" value="F:phosphatidylinositol 3-kinase binding"/>
    <property type="evidence" value="ECO:0007669"/>
    <property type="project" value="TreeGrafter"/>
</dbReference>
<feature type="region of interest" description="Disordered" evidence="2">
    <location>
        <begin position="963"/>
        <end position="993"/>
    </location>
</feature>
<feature type="region of interest" description="Disordered" evidence="2">
    <location>
        <begin position="400"/>
        <end position="433"/>
    </location>
</feature>
<evidence type="ECO:0000313" key="5">
    <source>
        <dbReference type="WBParaSite" id="PTRK_0000605800.1"/>
    </source>
</evidence>
<feature type="compositionally biased region" description="Polar residues" evidence="2">
    <location>
        <begin position="898"/>
        <end position="910"/>
    </location>
</feature>
<evidence type="ECO:0000256" key="1">
    <source>
        <dbReference type="ARBA" id="ARBA00022737"/>
    </source>
</evidence>
<feature type="compositionally biased region" description="Polar residues" evidence="2">
    <location>
        <begin position="963"/>
        <end position="974"/>
    </location>
</feature>
<proteinExistence type="predicted"/>
<feature type="region of interest" description="Disordered" evidence="2">
    <location>
        <begin position="754"/>
        <end position="777"/>
    </location>
</feature>
<dbReference type="STRING" id="131310.A0A0N4ZEF9"/>
<dbReference type="Proteomes" id="UP000038045">
    <property type="component" value="Unplaced"/>
</dbReference>
<feature type="domain" description="PH" evidence="3">
    <location>
        <begin position="17"/>
        <end position="120"/>
    </location>
</feature>
<dbReference type="InterPro" id="IPR001849">
    <property type="entry name" value="PH_domain"/>
</dbReference>
<dbReference type="PANTHER" id="PTHR10614:SF13">
    <property type="entry name" value="INSULIN RECEPTOR SUBSTRATE 1"/>
    <property type="match status" value="1"/>
</dbReference>
<dbReference type="PANTHER" id="PTHR10614">
    <property type="entry name" value="INSULIN RECEPTOR SUBSTRATE"/>
    <property type="match status" value="1"/>
</dbReference>
<dbReference type="GO" id="GO:0005829">
    <property type="term" value="C:cytosol"/>
    <property type="evidence" value="ECO:0007669"/>
    <property type="project" value="TreeGrafter"/>
</dbReference>
<feature type="compositionally biased region" description="Polar residues" evidence="2">
    <location>
        <begin position="920"/>
        <end position="932"/>
    </location>
</feature>
<feature type="compositionally biased region" description="Low complexity" evidence="2">
    <location>
        <begin position="821"/>
        <end position="836"/>
    </location>
</feature>